<keyword evidence="3" id="KW-1185">Reference proteome</keyword>
<name>A0A4Y2CYE6_ARAVE</name>
<organism evidence="2 3">
    <name type="scientific">Araneus ventricosus</name>
    <name type="common">Orbweaver spider</name>
    <name type="synonym">Epeira ventricosa</name>
    <dbReference type="NCBI Taxonomy" id="182803"/>
    <lineage>
        <taxon>Eukaryota</taxon>
        <taxon>Metazoa</taxon>
        <taxon>Ecdysozoa</taxon>
        <taxon>Arthropoda</taxon>
        <taxon>Chelicerata</taxon>
        <taxon>Arachnida</taxon>
        <taxon>Araneae</taxon>
        <taxon>Araneomorphae</taxon>
        <taxon>Entelegynae</taxon>
        <taxon>Araneoidea</taxon>
        <taxon>Araneidae</taxon>
        <taxon>Araneus</taxon>
    </lineage>
</organism>
<dbReference type="AlphaFoldDB" id="A0A4Y2CYE6"/>
<evidence type="ECO:0000313" key="2">
    <source>
        <dbReference type="EMBL" id="GBM08305.1"/>
    </source>
</evidence>
<proteinExistence type="predicted"/>
<accession>A0A4Y2CYE6</accession>
<feature type="region of interest" description="Disordered" evidence="1">
    <location>
        <begin position="72"/>
        <end position="103"/>
    </location>
</feature>
<evidence type="ECO:0000313" key="3">
    <source>
        <dbReference type="Proteomes" id="UP000499080"/>
    </source>
</evidence>
<dbReference type="Proteomes" id="UP000499080">
    <property type="component" value="Unassembled WGS sequence"/>
</dbReference>
<evidence type="ECO:0000256" key="1">
    <source>
        <dbReference type="SAM" id="MobiDB-lite"/>
    </source>
</evidence>
<protein>
    <submittedName>
        <fullName evidence="2">Uncharacterized protein</fullName>
    </submittedName>
</protein>
<sequence length="103" mass="11401">MTCSSVITYNRSFDPVALRGGLVVRSRLRGQMVPGSKPDSLQELPCKRVWCTVSPLEPDVLPLVRRERLERWVSPSSSDHGSKLRGPSQNSPRVAAKCNVNIS</sequence>
<gene>
    <name evidence="2" type="ORF">AVEN_88498_1</name>
</gene>
<reference evidence="2 3" key="1">
    <citation type="journal article" date="2019" name="Sci. Rep.">
        <title>Orb-weaving spider Araneus ventricosus genome elucidates the spidroin gene catalogue.</title>
        <authorList>
            <person name="Kono N."/>
            <person name="Nakamura H."/>
            <person name="Ohtoshi R."/>
            <person name="Moran D.A.P."/>
            <person name="Shinohara A."/>
            <person name="Yoshida Y."/>
            <person name="Fujiwara M."/>
            <person name="Mori M."/>
            <person name="Tomita M."/>
            <person name="Arakawa K."/>
        </authorList>
    </citation>
    <scope>NUCLEOTIDE SEQUENCE [LARGE SCALE GENOMIC DNA]</scope>
</reference>
<dbReference type="EMBL" id="BGPR01087726">
    <property type="protein sequence ID" value="GBM08305.1"/>
    <property type="molecule type" value="Genomic_DNA"/>
</dbReference>
<comment type="caution">
    <text evidence="2">The sequence shown here is derived from an EMBL/GenBank/DDBJ whole genome shotgun (WGS) entry which is preliminary data.</text>
</comment>